<gene>
    <name evidence="1" type="ORF">ACFOGJ_22620</name>
</gene>
<comment type="caution">
    <text evidence="1">The sequence shown here is derived from an EMBL/GenBank/DDBJ whole genome shotgun (WGS) entry which is preliminary data.</text>
</comment>
<dbReference type="InterPro" id="IPR016545">
    <property type="entry name" value="UCP009120_prtse"/>
</dbReference>
<dbReference type="SUPFAM" id="SSF56235">
    <property type="entry name" value="N-terminal nucleophile aminohydrolases (Ntn hydrolases)"/>
    <property type="match status" value="1"/>
</dbReference>
<reference evidence="2" key="1">
    <citation type="journal article" date="2019" name="Int. J. Syst. Evol. Microbiol.">
        <title>The Global Catalogue of Microorganisms (GCM) 10K type strain sequencing project: providing services to taxonomists for standard genome sequencing and annotation.</title>
        <authorList>
            <consortium name="The Broad Institute Genomics Platform"/>
            <consortium name="The Broad Institute Genome Sequencing Center for Infectious Disease"/>
            <person name="Wu L."/>
            <person name="Ma J."/>
        </authorList>
    </citation>
    <scope>NUCLEOTIDE SEQUENCE [LARGE SCALE GENOMIC DNA]</scope>
    <source>
        <strain evidence="2">KCTC 42964</strain>
    </source>
</reference>
<name>A0ABV7L629_9PROT</name>
<keyword evidence="2" id="KW-1185">Reference proteome</keyword>
<sequence>MTYCVGMLVRDGLIALADTRTNAGVDHVSSVTKLHVWEQPGERVLMLMTAGNLAITQSVVSLLDEGGAMDDGTTLMNVPTMFEAARLVGAAVREVHRRDAEALGKQGVDFVASFLLGGQIAGRRLRLFMIYTAGNFIEATPETPYLQIGETKYGKPIIDRVLTFETGLREALKCALLSMDSTLKSNISVGLPLDLAIYERDSLKLGLQRRITEDDGYFGGLRKKWTDGLAAAVANIPDPDWTW</sequence>
<accession>A0ABV7L629</accession>
<evidence type="ECO:0000313" key="2">
    <source>
        <dbReference type="Proteomes" id="UP001595528"/>
    </source>
</evidence>
<dbReference type="InterPro" id="IPR029055">
    <property type="entry name" value="Ntn_hydrolases_N"/>
</dbReference>
<dbReference type="PIRSF" id="PIRSF009120">
    <property type="entry name" value="UCP009120_prtse"/>
    <property type="match status" value="1"/>
</dbReference>
<dbReference type="Gene3D" id="3.60.20.10">
    <property type="entry name" value="Glutamine Phosphoribosylpyrophosphate, subunit 1, domain 1"/>
    <property type="match status" value="1"/>
</dbReference>
<dbReference type="EMBL" id="JBHRTR010000036">
    <property type="protein sequence ID" value="MFC3230062.1"/>
    <property type="molecule type" value="Genomic_DNA"/>
</dbReference>
<dbReference type="CDD" id="cd03765">
    <property type="entry name" value="proteasome_beta_bacterial"/>
    <property type="match status" value="1"/>
</dbReference>
<evidence type="ECO:0000313" key="1">
    <source>
        <dbReference type="EMBL" id="MFC3230062.1"/>
    </source>
</evidence>
<organism evidence="1 2">
    <name type="scientific">Marinibaculum pumilum</name>
    <dbReference type="NCBI Taxonomy" id="1766165"/>
    <lineage>
        <taxon>Bacteria</taxon>
        <taxon>Pseudomonadati</taxon>
        <taxon>Pseudomonadota</taxon>
        <taxon>Alphaproteobacteria</taxon>
        <taxon>Rhodospirillales</taxon>
        <taxon>Rhodospirillaceae</taxon>
        <taxon>Marinibaculum</taxon>
    </lineage>
</organism>
<proteinExistence type="predicted"/>
<protein>
    <submittedName>
        <fullName evidence="1">Peptidase</fullName>
    </submittedName>
</protein>
<dbReference type="Proteomes" id="UP001595528">
    <property type="component" value="Unassembled WGS sequence"/>
</dbReference>
<dbReference type="RefSeq" id="WP_379904870.1">
    <property type="nucleotide sequence ID" value="NZ_JBHRTR010000036.1"/>
</dbReference>